<evidence type="ECO:0000313" key="3">
    <source>
        <dbReference type="Proteomes" id="UP000245634"/>
    </source>
</evidence>
<dbReference type="EMBL" id="QGGL01000001">
    <property type="protein sequence ID" value="PWK16179.1"/>
    <property type="molecule type" value="Genomic_DNA"/>
</dbReference>
<dbReference type="PANTHER" id="PTHR41786">
    <property type="entry name" value="MOTILITY ACCESSORY FACTOR MAF"/>
    <property type="match status" value="1"/>
</dbReference>
<dbReference type="InterPro" id="IPR002826">
    <property type="entry name" value="MptE-like"/>
</dbReference>
<dbReference type="RefSeq" id="WP_109685051.1">
    <property type="nucleotide sequence ID" value="NZ_QGGL01000001.1"/>
</dbReference>
<accession>A0A316DG17</accession>
<keyword evidence="3" id="KW-1185">Reference proteome</keyword>
<dbReference type="Pfam" id="PF01973">
    <property type="entry name" value="MptE-like"/>
    <property type="match status" value="1"/>
</dbReference>
<reference evidence="2 3" key="1">
    <citation type="submission" date="2018-05" db="EMBL/GenBank/DDBJ databases">
        <title>Genomic Encyclopedia of Type Strains, Phase IV (KMG-IV): sequencing the most valuable type-strain genomes for metagenomic binning, comparative biology and taxonomic classification.</title>
        <authorList>
            <person name="Goeker M."/>
        </authorList>
    </citation>
    <scope>NUCLEOTIDE SEQUENCE [LARGE SCALE GENOMIC DNA]</scope>
    <source>
        <strain evidence="2 3">DSM 18773</strain>
    </source>
</reference>
<comment type="caution">
    <text evidence="2">The sequence shown here is derived from an EMBL/GenBank/DDBJ whole genome shotgun (WGS) entry which is preliminary data.</text>
</comment>
<name>A0A316DG17_9BACL</name>
<dbReference type="AlphaFoldDB" id="A0A316DG17"/>
<protein>
    <submittedName>
        <fullName evidence="2">Uncharacterized protein DUF115</fullName>
    </submittedName>
</protein>
<dbReference type="PANTHER" id="PTHR41786:SF1">
    <property type="entry name" value="6-HYDROXYMETHYLPTERIN DIPHOSPHOKINASE MPTE-LIKE DOMAIN-CONTAINING PROTEIN"/>
    <property type="match status" value="1"/>
</dbReference>
<organism evidence="2 3">
    <name type="scientific">Tumebacillus permanentifrigoris</name>
    <dbReference type="NCBI Taxonomy" id="378543"/>
    <lineage>
        <taxon>Bacteria</taxon>
        <taxon>Bacillati</taxon>
        <taxon>Bacillota</taxon>
        <taxon>Bacilli</taxon>
        <taxon>Bacillales</taxon>
        <taxon>Alicyclobacillaceae</taxon>
        <taxon>Tumebacillus</taxon>
    </lineage>
</organism>
<proteinExistence type="predicted"/>
<gene>
    <name evidence="2" type="ORF">C7459_10140</name>
</gene>
<dbReference type="Proteomes" id="UP000245634">
    <property type="component" value="Unassembled WGS sequence"/>
</dbReference>
<sequence>MPQKHLVATEPMADCAFRLEFTQAKTGDLTCYYNPGTTGFWLHSKYNPMQEAERFVGQQLQMAVEPFSKLIVYGFGCGHHLRVLLRHPQLIDTVIEVWESNVAFFHQMLQQGNFDDIINDPRVQLRVSDDIEVIGSMAQEWEQEQPFLILHGPSMRMMPPELEPVHNALVTYQVFLNSAGAFQGLMRDNFASNTAQSWPGVKRLMDRFTNVPMILVGAGPSLTNNMHLLKQAREHCLIAAVGTALQPLLNNGIRPDLFMIADPKELVAEQIRFVERHDMPLFFLSTVYQGVPLSYQGPRFLVCQEGYNLAEQRAAERGEPLIRTGGSVATVLFDLLLAFGANPVCVVGLDLAYTDNRSHVEGAHDFQTRSVVDQHQQVLNFHRDGYVNTPNNMKTYLEWFVQRAASLRQPVYNATEGGAFIEGFVHLDLAQFLEGVRHHDAAPARNKWSSLVQEIYSSEIGR</sequence>
<dbReference type="OrthoDB" id="5291305at2"/>
<evidence type="ECO:0000259" key="1">
    <source>
        <dbReference type="Pfam" id="PF01973"/>
    </source>
</evidence>
<feature type="domain" description="6-hydroxymethylpterin diphosphokinase MptE-like" evidence="1">
    <location>
        <begin position="192"/>
        <end position="355"/>
    </location>
</feature>
<evidence type="ECO:0000313" key="2">
    <source>
        <dbReference type="EMBL" id="PWK16179.1"/>
    </source>
</evidence>